<proteinExistence type="predicted"/>
<evidence type="ECO:0000259" key="3">
    <source>
        <dbReference type="PROSITE" id="PS51462"/>
    </source>
</evidence>
<evidence type="ECO:0000256" key="2">
    <source>
        <dbReference type="ARBA" id="ARBA00022801"/>
    </source>
</evidence>
<feature type="domain" description="Nudix hydrolase" evidence="3">
    <location>
        <begin position="35"/>
        <end position="161"/>
    </location>
</feature>
<gene>
    <name evidence="4" type="ORF">QFZ53_003041</name>
</gene>
<organism evidence="4 5">
    <name type="scientific">Microbacterium natoriense</name>
    <dbReference type="NCBI Taxonomy" id="284570"/>
    <lineage>
        <taxon>Bacteria</taxon>
        <taxon>Bacillati</taxon>
        <taxon>Actinomycetota</taxon>
        <taxon>Actinomycetes</taxon>
        <taxon>Micrococcales</taxon>
        <taxon>Microbacteriaceae</taxon>
        <taxon>Microbacterium</taxon>
    </lineage>
</organism>
<dbReference type="InterPro" id="IPR015797">
    <property type="entry name" value="NUDIX_hydrolase-like_dom_sf"/>
</dbReference>
<reference evidence="4 5" key="1">
    <citation type="submission" date="2023-07" db="EMBL/GenBank/DDBJ databases">
        <title>Comparative genomics of wheat-associated soil bacteria to identify genetic determinants of phenazine resistance.</title>
        <authorList>
            <person name="Mouncey N."/>
        </authorList>
    </citation>
    <scope>NUCLEOTIDE SEQUENCE [LARGE SCALE GENOMIC DNA]</scope>
    <source>
        <strain evidence="4 5">W4I9-1</strain>
    </source>
</reference>
<evidence type="ECO:0000256" key="1">
    <source>
        <dbReference type="ARBA" id="ARBA00001946"/>
    </source>
</evidence>
<evidence type="ECO:0000313" key="5">
    <source>
        <dbReference type="Proteomes" id="UP001244427"/>
    </source>
</evidence>
<dbReference type="PANTHER" id="PTHR43046:SF2">
    <property type="entry name" value="8-OXO-DGTP DIPHOSPHATASE-RELATED"/>
    <property type="match status" value="1"/>
</dbReference>
<evidence type="ECO:0000313" key="4">
    <source>
        <dbReference type="EMBL" id="MDQ0648845.1"/>
    </source>
</evidence>
<dbReference type="PROSITE" id="PS51462">
    <property type="entry name" value="NUDIX"/>
    <property type="match status" value="1"/>
</dbReference>
<dbReference type="GO" id="GO:0035539">
    <property type="term" value="F:8-oxo-7,8-dihydrodeoxyguanosine triphosphate pyrophosphatase activity"/>
    <property type="evidence" value="ECO:0007669"/>
    <property type="project" value="UniProtKB-EC"/>
</dbReference>
<dbReference type="EC" id="3.6.1.55" evidence="4"/>
<dbReference type="InterPro" id="IPR000086">
    <property type="entry name" value="NUDIX_hydrolase_dom"/>
</dbReference>
<dbReference type="RefSeq" id="WP_307297897.1">
    <property type="nucleotide sequence ID" value="NZ_JAUSXV010000001.1"/>
</dbReference>
<dbReference type="AlphaFoldDB" id="A0AAW8F1G3"/>
<protein>
    <submittedName>
        <fullName evidence="4">8-oxo-dGTP diphosphatase</fullName>
        <ecNumber evidence="4">3.6.1.55</ecNumber>
    </submittedName>
</protein>
<dbReference type="Gene3D" id="3.90.79.10">
    <property type="entry name" value="Nucleoside Triphosphate Pyrophosphohydrolase"/>
    <property type="match status" value="1"/>
</dbReference>
<sequence length="297" mass="31418">MTVVPPAAGEPRRPLGPLNPGDAWVIADTGEKYWGRFGAAGLLAYDPSRGVLLQHRVAWSHFGGTWGLPGGALHEGESAIRGAVREAQEEAGVPDGSVRPRFTSVLDLDIWSYTTVVADVVEPFEPVISDPESVALAWVPVDEIDALPLHPGFGESWPLLRSLLDVRPVLVIDAANVVGSVPDGWWKDRAAAAGRLRDRLAGLAAPADDLGLDATTWFPQVSLVVEGQARSLADDDEIVVVRADAGGDDAIVDEAVRLTSLGRAVTVVTSDRALQSRAEAAGARILSARALLNTIGR</sequence>
<dbReference type="Pfam" id="PF05991">
    <property type="entry name" value="NYN_YacP"/>
    <property type="match status" value="1"/>
</dbReference>
<dbReference type="InterPro" id="IPR020084">
    <property type="entry name" value="NUDIX_hydrolase_CS"/>
</dbReference>
<accession>A0AAW8F1G3</accession>
<dbReference type="PANTHER" id="PTHR43046">
    <property type="entry name" value="GDP-MANNOSE MANNOSYL HYDROLASE"/>
    <property type="match status" value="1"/>
</dbReference>
<dbReference type="EMBL" id="JAUSXV010000001">
    <property type="protein sequence ID" value="MDQ0648845.1"/>
    <property type="molecule type" value="Genomic_DNA"/>
</dbReference>
<keyword evidence="2 4" id="KW-0378">Hydrolase</keyword>
<dbReference type="SUPFAM" id="SSF55811">
    <property type="entry name" value="Nudix"/>
    <property type="match status" value="1"/>
</dbReference>
<keyword evidence="5" id="KW-1185">Reference proteome</keyword>
<comment type="caution">
    <text evidence="4">The sequence shown here is derived from an EMBL/GenBank/DDBJ whole genome shotgun (WGS) entry which is preliminary data.</text>
</comment>
<dbReference type="Proteomes" id="UP001244427">
    <property type="component" value="Unassembled WGS sequence"/>
</dbReference>
<dbReference type="Pfam" id="PF00293">
    <property type="entry name" value="NUDIX"/>
    <property type="match status" value="1"/>
</dbReference>
<name>A0AAW8F1G3_9MICO</name>
<dbReference type="InterPro" id="IPR010298">
    <property type="entry name" value="YacP-like"/>
</dbReference>
<comment type="cofactor">
    <cofactor evidence="1">
        <name>Mg(2+)</name>
        <dbReference type="ChEBI" id="CHEBI:18420"/>
    </cofactor>
</comment>
<dbReference type="PROSITE" id="PS00893">
    <property type="entry name" value="NUDIX_BOX"/>
    <property type="match status" value="1"/>
</dbReference>